<protein>
    <submittedName>
        <fullName evidence="1">Uncharacterized protein</fullName>
    </submittedName>
</protein>
<accession>A0AAD5CT34</accession>
<feature type="non-terminal residue" evidence="1">
    <location>
        <position position="295"/>
    </location>
</feature>
<keyword evidence="2" id="KW-1185">Reference proteome</keyword>
<evidence type="ECO:0000313" key="2">
    <source>
        <dbReference type="Proteomes" id="UP001206925"/>
    </source>
</evidence>
<proteinExistence type="predicted"/>
<sequence length="295" mass="33456">RYDQDDSQKKKTIKLKKKRIYLKIKPSSPSISDHNCHQSSIVIIDIITIPHTKIIVSTEDVEDVLKLSYSHPAAAVKFFRWSGYQFPSAPPLTNLFSVTSSSSYSDLGFAREALEEIKTVQDKDAKQSVALDLISRLNNHWSYSNADYHKGGKMFGLNVKDNIWNVLDLVRGLMRLLPRPSTAEADVTVPFQMVLILNKGASEIVAESHISDIHVVHKYGGQPNIKVTYFRSVLFTVTTLFSQVIHEAGCDCLGYSRAYDEEEADVRLIEISYDNVLYVVLNLLIRKKKFDLLFN</sequence>
<organism evidence="1 2">
    <name type="scientific">Ambrosia artemisiifolia</name>
    <name type="common">Common ragweed</name>
    <dbReference type="NCBI Taxonomy" id="4212"/>
    <lineage>
        <taxon>Eukaryota</taxon>
        <taxon>Viridiplantae</taxon>
        <taxon>Streptophyta</taxon>
        <taxon>Embryophyta</taxon>
        <taxon>Tracheophyta</taxon>
        <taxon>Spermatophyta</taxon>
        <taxon>Magnoliopsida</taxon>
        <taxon>eudicotyledons</taxon>
        <taxon>Gunneridae</taxon>
        <taxon>Pentapetalae</taxon>
        <taxon>asterids</taxon>
        <taxon>campanulids</taxon>
        <taxon>Asterales</taxon>
        <taxon>Asteraceae</taxon>
        <taxon>Asteroideae</taxon>
        <taxon>Heliantheae alliance</taxon>
        <taxon>Heliantheae</taxon>
        <taxon>Ambrosia</taxon>
    </lineage>
</organism>
<name>A0AAD5CT34_AMBAR</name>
<dbReference type="EMBL" id="JAMZMK010006683">
    <property type="protein sequence ID" value="KAI7747813.1"/>
    <property type="molecule type" value="Genomic_DNA"/>
</dbReference>
<gene>
    <name evidence="1" type="ORF">M8C21_005349</name>
</gene>
<comment type="caution">
    <text evidence="1">The sequence shown here is derived from an EMBL/GenBank/DDBJ whole genome shotgun (WGS) entry which is preliminary data.</text>
</comment>
<dbReference type="Proteomes" id="UP001206925">
    <property type="component" value="Unassembled WGS sequence"/>
</dbReference>
<dbReference type="AlphaFoldDB" id="A0AAD5CT34"/>
<reference evidence="1" key="1">
    <citation type="submission" date="2022-06" db="EMBL/GenBank/DDBJ databases">
        <title>Uncovering the hologenomic basis of an extraordinary plant invasion.</title>
        <authorList>
            <person name="Bieker V.C."/>
            <person name="Martin M.D."/>
            <person name="Gilbert T."/>
            <person name="Hodgins K."/>
            <person name="Battlay P."/>
            <person name="Petersen B."/>
            <person name="Wilson J."/>
        </authorList>
    </citation>
    <scope>NUCLEOTIDE SEQUENCE</scope>
    <source>
        <strain evidence="1">AA19_3_7</strain>
        <tissue evidence="1">Leaf</tissue>
    </source>
</reference>
<evidence type="ECO:0000313" key="1">
    <source>
        <dbReference type="EMBL" id="KAI7747813.1"/>
    </source>
</evidence>